<feature type="compositionally biased region" description="Polar residues" evidence="1">
    <location>
        <begin position="23"/>
        <end position="32"/>
    </location>
</feature>
<organism evidence="4 5">
    <name type="scientific">Corynebacterium epidermidicanis</name>
    <dbReference type="NCBI Taxonomy" id="1050174"/>
    <lineage>
        <taxon>Bacteria</taxon>
        <taxon>Bacillati</taxon>
        <taxon>Actinomycetota</taxon>
        <taxon>Actinomycetes</taxon>
        <taxon>Mycobacteriales</taxon>
        <taxon>Corynebacteriaceae</taxon>
        <taxon>Corynebacterium</taxon>
    </lineage>
</organism>
<feature type="region of interest" description="Disordered" evidence="1">
    <location>
        <begin position="1"/>
        <end position="63"/>
    </location>
</feature>
<dbReference type="InterPro" id="IPR025889">
    <property type="entry name" value="GSP17M-like_dom"/>
</dbReference>
<dbReference type="PATRIC" id="fig|1050174.4.peg.974"/>
<keyword evidence="2" id="KW-0472">Membrane</keyword>
<reference evidence="4 5" key="1">
    <citation type="submission" date="2015-05" db="EMBL/GenBank/DDBJ databases">
        <title>Complete genome sequence of Corynebacterium epidermidicanis DSM 45586, isolated from the skin of a dog suffering from pruritus.</title>
        <authorList>
            <person name="Ruckert C."/>
            <person name="Albersmeier A."/>
            <person name="Winkler A."/>
            <person name="Tauch A."/>
        </authorList>
    </citation>
    <scope>NUCLEOTIDE SEQUENCE [LARGE SCALE GENOMIC DNA]</scope>
    <source>
        <strain evidence="4 5">DSM 45586</strain>
    </source>
</reference>
<sequence length="204" mass="21855">MYPENSDPQSSQQPGEALPPQSREAQPQQQPDTWARPADRPSAPGMGRTPVEENPRPLPTGWPVGSFGTYAEAQAAVDMLSDTGNFPVEKLTIVGVNLMEVERVIGRLSWGRVLAGGAVSGAWMGVFFGLLLGMFNQSWLGPLLAGVLMGVFFGMVSAAVPYAGSRGRRDFSSTTQIVAGRYDVLCDPEYARGARDAIARARLA</sequence>
<gene>
    <name evidence="4" type="ORF">CEPID_04815</name>
</gene>
<proteinExistence type="predicted"/>
<dbReference type="AlphaFoldDB" id="A0A0G3GTG2"/>
<feature type="transmembrane region" description="Helical" evidence="2">
    <location>
        <begin position="113"/>
        <end position="133"/>
    </location>
</feature>
<dbReference type="Proteomes" id="UP000035368">
    <property type="component" value="Chromosome"/>
</dbReference>
<dbReference type="STRING" id="1050174.CEPID_04815"/>
<dbReference type="KEGG" id="cei:CEPID_04815"/>
<evidence type="ECO:0000313" key="4">
    <source>
        <dbReference type="EMBL" id="AKK02833.1"/>
    </source>
</evidence>
<evidence type="ECO:0000259" key="3">
    <source>
        <dbReference type="Pfam" id="PF11181"/>
    </source>
</evidence>
<feature type="transmembrane region" description="Helical" evidence="2">
    <location>
        <begin position="139"/>
        <end position="163"/>
    </location>
</feature>
<evidence type="ECO:0000256" key="1">
    <source>
        <dbReference type="SAM" id="MobiDB-lite"/>
    </source>
</evidence>
<evidence type="ECO:0000313" key="5">
    <source>
        <dbReference type="Proteomes" id="UP000035368"/>
    </source>
</evidence>
<feature type="domain" description="General stress protein 17M-like" evidence="3">
    <location>
        <begin position="64"/>
        <end position="138"/>
    </location>
</feature>
<accession>A0A0G3GTG2</accession>
<dbReference type="Pfam" id="PF11181">
    <property type="entry name" value="YflT"/>
    <property type="match status" value="1"/>
</dbReference>
<dbReference type="EMBL" id="CP011541">
    <property type="protein sequence ID" value="AKK02833.1"/>
    <property type="molecule type" value="Genomic_DNA"/>
</dbReference>
<name>A0A0G3GTG2_9CORY</name>
<evidence type="ECO:0000256" key="2">
    <source>
        <dbReference type="SAM" id="Phobius"/>
    </source>
</evidence>
<feature type="compositionally biased region" description="Polar residues" evidence="1">
    <location>
        <begin position="1"/>
        <end position="14"/>
    </location>
</feature>
<keyword evidence="2" id="KW-0812">Transmembrane</keyword>
<protein>
    <recommendedName>
        <fullName evidence="3">General stress protein 17M-like domain-containing protein</fullName>
    </recommendedName>
</protein>
<keyword evidence="5" id="KW-1185">Reference proteome</keyword>
<keyword evidence="2" id="KW-1133">Transmembrane helix</keyword>